<reference evidence="1" key="1">
    <citation type="submission" date="2021-06" db="EMBL/GenBank/DDBJ databases">
        <authorList>
            <person name="Kallberg Y."/>
            <person name="Tangrot J."/>
            <person name="Rosling A."/>
        </authorList>
    </citation>
    <scope>NUCLEOTIDE SEQUENCE</scope>
    <source>
        <strain evidence="1">CL356</strain>
    </source>
</reference>
<dbReference type="Proteomes" id="UP000789525">
    <property type="component" value="Unassembled WGS sequence"/>
</dbReference>
<protein>
    <submittedName>
        <fullName evidence="1">7719_t:CDS:1</fullName>
    </submittedName>
</protein>
<evidence type="ECO:0000313" key="1">
    <source>
        <dbReference type="EMBL" id="CAG8661712.1"/>
    </source>
</evidence>
<dbReference type="EMBL" id="CAJVPT010022759">
    <property type="protein sequence ID" value="CAG8661712.1"/>
    <property type="molecule type" value="Genomic_DNA"/>
</dbReference>
<proteinExistence type="predicted"/>
<sequence length="249" mass="28314">MELLSDTPSVLKSIRGEATDIYNRIQSIHEDSQFVTMIADQFPKYPMFGKILSYSVVQRLLEDRPEHVYFKSTDGHFGQWSFNLRRANLHLLPLICEHGGGKSMPDALSKTVPLWCAVINACLSSQGGLSDQEWEKNGRLFIPPKTVSDSEKDQMEKLIPKLAKTLSESSFVLPSIDKPLKPFWITPQSAIPSFDQSIGFFPMICISASRQVADGLQRRTNYYTYVQGSGDDHESWSMVRDYLRRMTLI</sequence>
<evidence type="ECO:0000313" key="2">
    <source>
        <dbReference type="Proteomes" id="UP000789525"/>
    </source>
</evidence>
<accession>A0ACA9NKM5</accession>
<name>A0ACA9NKM5_9GLOM</name>
<comment type="caution">
    <text evidence="1">The sequence shown here is derived from an EMBL/GenBank/DDBJ whole genome shotgun (WGS) entry which is preliminary data.</text>
</comment>
<organism evidence="1 2">
    <name type="scientific">Acaulospora colombiana</name>
    <dbReference type="NCBI Taxonomy" id="27376"/>
    <lineage>
        <taxon>Eukaryota</taxon>
        <taxon>Fungi</taxon>
        <taxon>Fungi incertae sedis</taxon>
        <taxon>Mucoromycota</taxon>
        <taxon>Glomeromycotina</taxon>
        <taxon>Glomeromycetes</taxon>
        <taxon>Diversisporales</taxon>
        <taxon>Acaulosporaceae</taxon>
        <taxon>Acaulospora</taxon>
    </lineage>
</organism>
<gene>
    <name evidence="1" type="ORF">ACOLOM_LOCUS8618</name>
</gene>
<keyword evidence="2" id="KW-1185">Reference proteome</keyword>